<keyword evidence="1" id="KW-0812">Transmembrane</keyword>
<evidence type="ECO:0000313" key="2">
    <source>
        <dbReference type="EMBL" id="SFF92758.1"/>
    </source>
</evidence>
<sequence>MERKTGTMISPLPLLLISLSMMIILLFFCFSYLTGSYNYTIASLIAVSFINASALLGFTRIKKPYKKAFRLK</sequence>
<protein>
    <submittedName>
        <fullName evidence="2">Uncharacterized protein</fullName>
    </submittedName>
</protein>
<proteinExistence type="predicted"/>
<evidence type="ECO:0000313" key="3">
    <source>
        <dbReference type="Proteomes" id="UP000198897"/>
    </source>
</evidence>
<dbReference type="EMBL" id="FOOG01000014">
    <property type="protein sequence ID" value="SFF92758.1"/>
    <property type="molecule type" value="Genomic_DNA"/>
</dbReference>
<feature type="transmembrane region" description="Helical" evidence="1">
    <location>
        <begin position="12"/>
        <end position="33"/>
    </location>
</feature>
<reference evidence="3" key="1">
    <citation type="submission" date="2016-10" db="EMBL/GenBank/DDBJ databases">
        <authorList>
            <person name="Varghese N."/>
            <person name="Submissions S."/>
        </authorList>
    </citation>
    <scope>NUCLEOTIDE SEQUENCE [LARGE SCALE GENOMIC DNA]</scope>
    <source>
        <strain evidence="3">FP5</strain>
    </source>
</reference>
<accession>A0A1I2MNS3</accession>
<name>A0A1I2MNS3_9BACI</name>
<gene>
    <name evidence="2" type="ORF">SAMN05216353_11438</name>
</gene>
<keyword evidence="3" id="KW-1185">Reference proteome</keyword>
<keyword evidence="1" id="KW-1133">Transmembrane helix</keyword>
<dbReference type="AlphaFoldDB" id="A0A1I2MNS3"/>
<feature type="transmembrane region" description="Helical" evidence="1">
    <location>
        <begin position="39"/>
        <end position="58"/>
    </location>
</feature>
<dbReference type="Proteomes" id="UP000198897">
    <property type="component" value="Unassembled WGS sequence"/>
</dbReference>
<keyword evidence="1" id="KW-0472">Membrane</keyword>
<evidence type="ECO:0000256" key="1">
    <source>
        <dbReference type="SAM" id="Phobius"/>
    </source>
</evidence>
<organism evidence="2 3">
    <name type="scientific">Halobacillus alkaliphilus</name>
    <dbReference type="NCBI Taxonomy" id="396056"/>
    <lineage>
        <taxon>Bacteria</taxon>
        <taxon>Bacillati</taxon>
        <taxon>Bacillota</taxon>
        <taxon>Bacilli</taxon>
        <taxon>Bacillales</taxon>
        <taxon>Bacillaceae</taxon>
        <taxon>Halobacillus</taxon>
    </lineage>
</organism>